<evidence type="ECO:0000313" key="2">
    <source>
        <dbReference type="Proteomes" id="UP000632766"/>
    </source>
</evidence>
<dbReference type="RefSeq" id="WP_198126546.1">
    <property type="nucleotide sequence ID" value="NZ_JAECZC010000050.1"/>
</dbReference>
<sequence>MGKPLGYYTNHTPGDDTLLGDLEKEFGSHFENMSKRDKFYLINSLALSLCGEAAGISNRAIAVGVQLMPMPTSTKQDLIRFLIDQV</sequence>
<protein>
    <submittedName>
        <fullName evidence="1">Uncharacterized protein</fullName>
    </submittedName>
</protein>
<keyword evidence="2" id="KW-1185">Reference proteome</keyword>
<dbReference type="Proteomes" id="UP000632766">
    <property type="component" value="Unassembled WGS sequence"/>
</dbReference>
<reference evidence="1 2" key="1">
    <citation type="journal article" date="2021" name="Int. J. Syst. Evol. Microbiol.">
        <title>Amazonocrinis nigriterrae gen. nov., sp. nov., Atlanticothrix silvestris gen. nov., sp. nov. and Dendronalium phyllosphericum gen. nov., sp. nov., nostocacean cyanobacteria from Brazilian environments.</title>
        <authorList>
            <person name="Alvarenga D.O."/>
            <person name="Andreote A.P.D."/>
            <person name="Branco L.H.Z."/>
            <person name="Delbaje E."/>
            <person name="Cruz R.B."/>
            <person name="Varani A.M."/>
            <person name="Fiore M.F."/>
        </authorList>
    </citation>
    <scope>NUCLEOTIDE SEQUENCE [LARGE SCALE GENOMIC DNA]</scope>
    <source>
        <strain evidence="1 2">CENA67</strain>
    </source>
</reference>
<dbReference type="AlphaFoldDB" id="A0A8J7HRH4"/>
<name>A0A8J7HRH4_9NOST</name>
<comment type="caution">
    <text evidence="1">The sequence shown here is derived from an EMBL/GenBank/DDBJ whole genome shotgun (WGS) entry which is preliminary data.</text>
</comment>
<gene>
    <name evidence="1" type="ORF">I8748_21455</name>
</gene>
<accession>A0A8J7HRH4</accession>
<evidence type="ECO:0000313" key="1">
    <source>
        <dbReference type="EMBL" id="MBH8564718.1"/>
    </source>
</evidence>
<dbReference type="EMBL" id="JAECZC010000050">
    <property type="protein sequence ID" value="MBH8564718.1"/>
    <property type="molecule type" value="Genomic_DNA"/>
</dbReference>
<organism evidence="1 2">
    <name type="scientific">Amazonocrinis nigriterrae CENA67</name>
    <dbReference type="NCBI Taxonomy" id="2794033"/>
    <lineage>
        <taxon>Bacteria</taxon>
        <taxon>Bacillati</taxon>
        <taxon>Cyanobacteriota</taxon>
        <taxon>Cyanophyceae</taxon>
        <taxon>Nostocales</taxon>
        <taxon>Nostocaceae</taxon>
        <taxon>Amazonocrinis</taxon>
        <taxon>Amazonocrinis nigriterrae</taxon>
    </lineage>
</organism>
<proteinExistence type="predicted"/>